<proteinExistence type="predicted"/>
<dbReference type="SUPFAM" id="SSF56059">
    <property type="entry name" value="Glutathione synthetase ATP-binding domain-like"/>
    <property type="match status" value="1"/>
</dbReference>
<dbReference type="PANTHER" id="PTHR21621:SF0">
    <property type="entry name" value="BETA-CITRYLGLUTAMATE SYNTHASE B-RELATED"/>
    <property type="match status" value="1"/>
</dbReference>
<keyword evidence="1" id="KW-0479">Metal-binding</keyword>
<dbReference type="PANTHER" id="PTHR21621">
    <property type="entry name" value="RIBOSOMAL PROTEIN S6 MODIFICATION PROTEIN"/>
    <property type="match status" value="1"/>
</dbReference>
<evidence type="ECO:0000259" key="5">
    <source>
        <dbReference type="PROSITE" id="PS50975"/>
    </source>
</evidence>
<evidence type="ECO:0000256" key="4">
    <source>
        <dbReference type="PROSITE-ProRule" id="PRU00409"/>
    </source>
</evidence>
<dbReference type="GO" id="GO:0005524">
    <property type="term" value="F:ATP binding"/>
    <property type="evidence" value="ECO:0007669"/>
    <property type="project" value="UniProtKB-UniRule"/>
</dbReference>
<feature type="domain" description="ATP-grasp" evidence="5">
    <location>
        <begin position="126"/>
        <end position="317"/>
    </location>
</feature>
<gene>
    <name evidence="6" type="ORF">DI640_15370</name>
</gene>
<dbReference type="Gene3D" id="3.30.1490.20">
    <property type="entry name" value="ATP-grasp fold, A domain"/>
    <property type="match status" value="1"/>
</dbReference>
<sequence length="336" mass="35366">MPARTSLRRTRTVVLRMPSRSTDDSLGASARHADAWLVTNRWLHWDKFEWQFAALTGAAAERGLDLQRVSTDEALAALAGGNVALPATALIMDKDVAAAAQLEAAGVRTVNSAAAIAACDNKAYTHAVLTAAGIAHPRTCTAPLAYRNLTVEEWRASAFVAAVGRELGYPAVAKRAVGSWGQGVELVHESGELVAFLRAAHPAPVIVEEYIAASHGRDARIYMVGRTPVAAMRRFSAGGDFRANVTGGGRAEPWEPPAQFVEVARAAMEALGLDVGSVDFLDADRPLVGEVNSNAQFASLTEVTGVDVASQVVALLANASRRPAATVMAPPGSPIR</sequence>
<comment type="caution">
    <text evidence="6">The sequence shown here is derived from an EMBL/GenBank/DDBJ whole genome shotgun (WGS) entry which is preliminary data.</text>
</comment>
<dbReference type="EMBL" id="QFMX01000163">
    <property type="protein sequence ID" value="PZO69455.1"/>
    <property type="molecule type" value="Genomic_DNA"/>
</dbReference>
<evidence type="ECO:0000313" key="7">
    <source>
        <dbReference type="Proteomes" id="UP000249555"/>
    </source>
</evidence>
<dbReference type="GO" id="GO:0009432">
    <property type="term" value="P:SOS response"/>
    <property type="evidence" value="ECO:0007669"/>
    <property type="project" value="TreeGrafter"/>
</dbReference>
<dbReference type="NCBIfam" id="TIGR00768">
    <property type="entry name" value="rimK_fam"/>
    <property type="match status" value="1"/>
</dbReference>
<evidence type="ECO:0000256" key="2">
    <source>
        <dbReference type="ARBA" id="ARBA00022741"/>
    </source>
</evidence>
<dbReference type="GO" id="GO:0005737">
    <property type="term" value="C:cytoplasm"/>
    <property type="evidence" value="ECO:0007669"/>
    <property type="project" value="TreeGrafter"/>
</dbReference>
<dbReference type="Proteomes" id="UP000249555">
    <property type="component" value="Unassembled WGS sequence"/>
</dbReference>
<dbReference type="GO" id="GO:0046872">
    <property type="term" value="F:metal ion binding"/>
    <property type="evidence" value="ECO:0007669"/>
    <property type="project" value="UniProtKB-KW"/>
</dbReference>
<name>A0A2W5AEQ0_9SPHN</name>
<evidence type="ECO:0000313" key="6">
    <source>
        <dbReference type="EMBL" id="PZO69455.1"/>
    </source>
</evidence>
<protein>
    <recommendedName>
        <fullName evidence="5">ATP-grasp domain-containing protein</fullName>
    </recommendedName>
</protein>
<dbReference type="InterPro" id="IPR013651">
    <property type="entry name" value="ATP-grasp_RimK-type"/>
</dbReference>
<dbReference type="GO" id="GO:0018169">
    <property type="term" value="F:ribosomal S6-glutamic acid ligase activity"/>
    <property type="evidence" value="ECO:0007669"/>
    <property type="project" value="TreeGrafter"/>
</dbReference>
<evidence type="ECO:0000256" key="1">
    <source>
        <dbReference type="ARBA" id="ARBA00022723"/>
    </source>
</evidence>
<accession>A0A2W5AEQ0</accession>
<keyword evidence="3 4" id="KW-0067">ATP-binding</keyword>
<dbReference type="Gene3D" id="3.30.470.20">
    <property type="entry name" value="ATP-grasp fold, B domain"/>
    <property type="match status" value="1"/>
</dbReference>
<keyword evidence="2 4" id="KW-0547">Nucleotide-binding</keyword>
<dbReference type="Gene3D" id="3.40.50.20">
    <property type="match status" value="1"/>
</dbReference>
<dbReference type="PROSITE" id="PS50975">
    <property type="entry name" value="ATP_GRASP"/>
    <property type="match status" value="1"/>
</dbReference>
<dbReference type="InterPro" id="IPR011761">
    <property type="entry name" value="ATP-grasp"/>
</dbReference>
<dbReference type="AlphaFoldDB" id="A0A2W5AEQ0"/>
<organism evidence="6 7">
    <name type="scientific">Sphingomonas taxi</name>
    <dbReference type="NCBI Taxonomy" id="1549858"/>
    <lineage>
        <taxon>Bacteria</taxon>
        <taxon>Pseudomonadati</taxon>
        <taxon>Pseudomonadota</taxon>
        <taxon>Alphaproteobacteria</taxon>
        <taxon>Sphingomonadales</taxon>
        <taxon>Sphingomonadaceae</taxon>
        <taxon>Sphingomonas</taxon>
    </lineage>
</organism>
<evidence type="ECO:0000256" key="3">
    <source>
        <dbReference type="ARBA" id="ARBA00022840"/>
    </source>
</evidence>
<dbReference type="Pfam" id="PF08443">
    <property type="entry name" value="RimK"/>
    <property type="match status" value="1"/>
</dbReference>
<dbReference type="InterPro" id="IPR004666">
    <property type="entry name" value="Rp_bS6_RimK/Lys_biosynth_LsyX"/>
</dbReference>
<reference evidence="6 7" key="1">
    <citation type="submission" date="2017-08" db="EMBL/GenBank/DDBJ databases">
        <title>Infants hospitalized years apart are colonized by the same room-sourced microbial strains.</title>
        <authorList>
            <person name="Brooks B."/>
            <person name="Olm M.R."/>
            <person name="Firek B.A."/>
            <person name="Baker R."/>
            <person name="Thomas B.C."/>
            <person name="Morowitz M.J."/>
            <person name="Banfield J.F."/>
        </authorList>
    </citation>
    <scope>NUCLEOTIDE SEQUENCE [LARGE SCALE GENOMIC DNA]</scope>
    <source>
        <strain evidence="6">S2_018_000_R3_119</strain>
    </source>
</reference>
<dbReference type="InterPro" id="IPR013815">
    <property type="entry name" value="ATP_grasp_subdomain_1"/>
</dbReference>